<name>U2X0R2_GEOKU</name>
<dbReference type="Proteomes" id="UP000016424">
    <property type="component" value="Unassembled WGS sequence"/>
</dbReference>
<comment type="caution">
    <text evidence="1">The sequence shown here is derived from an EMBL/GenBank/DDBJ whole genome shotgun (WGS) entry which is preliminary data.</text>
</comment>
<sequence length="43" mass="4821">MRSASRSFFDVPTGGADGFRLLFRHWNDASGVFSDNEGKERVT</sequence>
<proteinExistence type="predicted"/>
<organism evidence="1 2">
    <name type="scientific">Geobacillus kaustophilus GBlys</name>
    <dbReference type="NCBI Taxonomy" id="1337888"/>
    <lineage>
        <taxon>Bacteria</taxon>
        <taxon>Bacillati</taxon>
        <taxon>Bacillota</taxon>
        <taxon>Bacilli</taxon>
        <taxon>Bacillales</taxon>
        <taxon>Anoxybacillaceae</taxon>
        <taxon>Geobacillus</taxon>
        <taxon>Geobacillus thermoleovorans group</taxon>
    </lineage>
</organism>
<protein>
    <submittedName>
        <fullName evidence="1">Uncharacterized protein</fullName>
    </submittedName>
</protein>
<dbReference type="AlphaFoldDB" id="U2X0R2"/>
<evidence type="ECO:0000313" key="2">
    <source>
        <dbReference type="Proteomes" id="UP000016424"/>
    </source>
</evidence>
<dbReference type="EMBL" id="BASG01000001">
    <property type="protein sequence ID" value="GAD11867.1"/>
    <property type="molecule type" value="Genomic_DNA"/>
</dbReference>
<reference evidence="2" key="1">
    <citation type="journal article" date="2013" name="Genome">
        <title>Draft Genome Sequence of Geobacillus kaustophilus GBlys, a Lysogenic Strain with Bacteriophage phiOH2.</title>
        <authorList>
            <person name="Doi K."/>
            <person name="Mori K."/>
            <person name="Martono H."/>
            <person name="Nagayoshi Y."/>
            <person name="Fujino Y."/>
            <person name="Tashiro K."/>
            <person name="Kuhara S."/>
            <person name="Ohshima T."/>
        </authorList>
    </citation>
    <scope>NUCLEOTIDE SEQUENCE [LARGE SCALE GENOMIC DNA]</scope>
    <source>
        <strain evidence="2">GBlys</strain>
    </source>
</reference>
<gene>
    <name evidence="1" type="ORF">GBL_0084</name>
</gene>
<accession>U2X0R2</accession>
<evidence type="ECO:0000313" key="1">
    <source>
        <dbReference type="EMBL" id="GAD11867.1"/>
    </source>
</evidence>